<proteinExistence type="predicted"/>
<feature type="non-terminal residue" evidence="1">
    <location>
        <position position="1"/>
    </location>
</feature>
<gene>
    <name evidence="1" type="ORF">QU38_01850</name>
</gene>
<accession>A0AA40MKX4</accession>
<name>A0AA40MKX4_STAAU</name>
<protein>
    <submittedName>
        <fullName evidence="1">Uncharacterized protein</fullName>
    </submittedName>
</protein>
<evidence type="ECO:0000313" key="2">
    <source>
        <dbReference type="Proteomes" id="UP000032274"/>
    </source>
</evidence>
<evidence type="ECO:0000313" key="1">
    <source>
        <dbReference type="EMBL" id="KIU01396.1"/>
    </source>
</evidence>
<comment type="caution">
    <text evidence="1">The sequence shown here is derived from an EMBL/GenBank/DDBJ whole genome shotgun (WGS) entry which is preliminary data.</text>
</comment>
<reference evidence="1 2" key="1">
    <citation type="submission" date="2015-01" db="EMBL/GenBank/DDBJ databases">
        <title>Characterization of Swiss Staphylococcus aureus strains involved in food poisoning.</title>
        <authorList>
            <person name="Crovadore J."/>
            <person name="Chablais R."/>
            <person name="Tonacini J."/>
            <person name="Schnyder B."/>
            <person name="Lefort F."/>
        </authorList>
    </citation>
    <scope>NUCLEOTIDE SEQUENCE [LARGE SCALE GENOMIC DNA]</scope>
    <source>
        <strain evidence="1 2">SA-120</strain>
    </source>
</reference>
<dbReference type="AlphaFoldDB" id="A0AA40MKX4"/>
<dbReference type="Proteomes" id="UP000032274">
    <property type="component" value="Unassembled WGS sequence"/>
</dbReference>
<organism evidence="1 2">
    <name type="scientific">Staphylococcus aureus</name>
    <dbReference type="NCBI Taxonomy" id="1280"/>
    <lineage>
        <taxon>Bacteria</taxon>
        <taxon>Bacillati</taxon>
        <taxon>Bacillota</taxon>
        <taxon>Bacilli</taxon>
        <taxon>Bacillales</taxon>
        <taxon>Staphylococcaceae</taxon>
        <taxon>Staphylococcus</taxon>
    </lineage>
</organism>
<feature type="non-terminal residue" evidence="1">
    <location>
        <position position="152"/>
    </location>
</feature>
<sequence length="152" mass="16754">DLGALLQALRRRRGHLAEQHLAQTRPGRAVEDVALVVRVLLQALDLLALDRQRALVLVDAVTIEDAHVDDRARHARGQAERGVADVRSLLAEDGAQELLFRRHRRFTLGGDLADQDVARLHFGADVDDAGLVEVAQRFLADVRDVAGDVLRP</sequence>
<dbReference type="EMBL" id="JXIG01000401">
    <property type="protein sequence ID" value="KIU01396.1"/>
    <property type="molecule type" value="Genomic_DNA"/>
</dbReference>